<accession>A0A813IWF4</accession>
<sequence>MQIQEARVFVEGEDEICVGDVATLQVRLLRSNLREGEAAGAGHAPLLVLFRLFAWLPFNSLVRPRISTRPFLKKGKSENQEFQRENSLQKPRAPLLVVIRL</sequence>
<organism evidence="2 3">
    <name type="scientific">Polarella glacialis</name>
    <name type="common">Dinoflagellate</name>
    <dbReference type="NCBI Taxonomy" id="89957"/>
    <lineage>
        <taxon>Eukaryota</taxon>
        <taxon>Sar</taxon>
        <taxon>Alveolata</taxon>
        <taxon>Dinophyceae</taxon>
        <taxon>Suessiales</taxon>
        <taxon>Suessiaceae</taxon>
        <taxon>Polarella</taxon>
    </lineage>
</organism>
<keyword evidence="4" id="KW-1185">Reference proteome</keyword>
<name>A0A813IWF4_POLGL</name>
<evidence type="ECO:0000313" key="3">
    <source>
        <dbReference type="Proteomes" id="UP000626109"/>
    </source>
</evidence>
<dbReference type="Proteomes" id="UP000654075">
    <property type="component" value="Unassembled WGS sequence"/>
</dbReference>
<dbReference type="OrthoDB" id="1734229at2759"/>
<dbReference type="EMBL" id="CAJNNW010015746">
    <property type="protein sequence ID" value="CAE8658090.1"/>
    <property type="molecule type" value="Genomic_DNA"/>
</dbReference>
<proteinExistence type="predicted"/>
<protein>
    <submittedName>
        <fullName evidence="2">Uncharacterized protein</fullName>
    </submittedName>
</protein>
<reference evidence="2" key="1">
    <citation type="submission" date="2021-02" db="EMBL/GenBank/DDBJ databases">
        <authorList>
            <person name="Dougan E. K."/>
            <person name="Rhodes N."/>
            <person name="Thang M."/>
            <person name="Chan C."/>
        </authorList>
    </citation>
    <scope>NUCLEOTIDE SEQUENCE</scope>
</reference>
<dbReference type="AlphaFoldDB" id="A0A813IWF4"/>
<evidence type="ECO:0000313" key="2">
    <source>
        <dbReference type="EMBL" id="CAE8658090.1"/>
    </source>
</evidence>
<evidence type="ECO:0000313" key="1">
    <source>
        <dbReference type="EMBL" id="CAE8607297.1"/>
    </source>
</evidence>
<gene>
    <name evidence="1" type="ORF">PGLA1383_LOCUS25232</name>
    <name evidence="2" type="ORF">PGLA2088_LOCUS13255</name>
</gene>
<evidence type="ECO:0000313" key="4">
    <source>
        <dbReference type="Proteomes" id="UP000654075"/>
    </source>
</evidence>
<comment type="caution">
    <text evidence="2">The sequence shown here is derived from an EMBL/GenBank/DDBJ whole genome shotgun (WGS) entry which is preliminary data.</text>
</comment>
<dbReference type="Proteomes" id="UP000626109">
    <property type="component" value="Unassembled WGS sequence"/>
</dbReference>
<dbReference type="EMBL" id="CAJNNV010021094">
    <property type="protein sequence ID" value="CAE8607297.1"/>
    <property type="molecule type" value="Genomic_DNA"/>
</dbReference>